<feature type="non-terminal residue" evidence="3">
    <location>
        <position position="312"/>
    </location>
</feature>
<evidence type="ECO:0000256" key="2">
    <source>
        <dbReference type="RuleBase" id="RU000363"/>
    </source>
</evidence>
<name>A0A3S3RHU4_9ACAR</name>
<dbReference type="PRINTS" id="PR00081">
    <property type="entry name" value="GDHRDH"/>
</dbReference>
<sequence>SIVICAWISWQLVTYLRRILPRKTVKTKGKAVVITGCDSGFGHMLALSLVKRGFTVYACCLQPESEDAKLLFNKSGFSPNMQIVSLDVTDETSVKQAFDSIFFAICIRNEKLWALVNNAGIIQSSEVEWGSFETFLKIFDVNVFGMVRVTRQFLSVIRLHKARIINMGSVSSHFTAPTLTAYSMSKYAVAAFSNGLRREMEKWNVDVIEIQPDTYRTPMTKITAMVEGLEKNWQSTDIEIQKQYGVEYFVATKAYLHSNLSKARKYPEEVISAFENVILSPKVYHLSLLVCGWHNRLIIWLFDTLPPQWIEP</sequence>
<dbReference type="InterPro" id="IPR036291">
    <property type="entry name" value="NAD(P)-bd_dom_sf"/>
</dbReference>
<dbReference type="GO" id="GO:0016491">
    <property type="term" value="F:oxidoreductase activity"/>
    <property type="evidence" value="ECO:0007669"/>
    <property type="project" value="UniProtKB-KW"/>
</dbReference>
<comment type="similarity">
    <text evidence="2">Belongs to the short-chain dehydrogenases/reductases (SDR) family.</text>
</comment>
<gene>
    <name evidence="3" type="ORF">B4U79_14154</name>
</gene>
<dbReference type="SUPFAM" id="SSF51735">
    <property type="entry name" value="NAD(P)-binding Rossmann-fold domains"/>
    <property type="match status" value="1"/>
</dbReference>
<dbReference type="PRINTS" id="PR00080">
    <property type="entry name" value="SDRFAMILY"/>
</dbReference>
<evidence type="ECO:0000256" key="1">
    <source>
        <dbReference type="ARBA" id="ARBA00023002"/>
    </source>
</evidence>
<evidence type="ECO:0000313" key="3">
    <source>
        <dbReference type="EMBL" id="RWR99895.1"/>
    </source>
</evidence>
<reference evidence="3 4" key="1">
    <citation type="journal article" date="2018" name="Gigascience">
        <title>Genomes of trombidid mites reveal novel predicted allergens and laterally-transferred genes associated with secondary metabolism.</title>
        <authorList>
            <person name="Dong X."/>
            <person name="Chaisiri K."/>
            <person name="Xia D."/>
            <person name="Armstrong S.D."/>
            <person name="Fang Y."/>
            <person name="Donnelly M.J."/>
            <person name="Kadowaki T."/>
            <person name="McGarry J.W."/>
            <person name="Darby A.C."/>
            <person name="Makepeace B.L."/>
        </authorList>
    </citation>
    <scope>NUCLEOTIDE SEQUENCE [LARGE SCALE GENOMIC DNA]</scope>
    <source>
        <strain evidence="3">UoL-WK</strain>
    </source>
</reference>
<comment type="caution">
    <text evidence="3">The sequence shown here is derived from an EMBL/GenBank/DDBJ whole genome shotgun (WGS) entry which is preliminary data.</text>
</comment>
<dbReference type="OrthoDB" id="294295at2759"/>
<dbReference type="EMBL" id="NCKU01013152">
    <property type="protein sequence ID" value="RWR99895.1"/>
    <property type="molecule type" value="Genomic_DNA"/>
</dbReference>
<accession>A0A3S3RHU4</accession>
<dbReference type="PANTHER" id="PTHR43313:SF36">
    <property type="entry name" value="D-BETA-HYDROXYBUTYRATE DEHYDROGENASE, MITOCHONDRIAL"/>
    <property type="match status" value="1"/>
</dbReference>
<dbReference type="Pfam" id="PF00106">
    <property type="entry name" value="adh_short"/>
    <property type="match status" value="1"/>
</dbReference>
<organism evidence="3 4">
    <name type="scientific">Dinothrombium tinctorium</name>
    <dbReference type="NCBI Taxonomy" id="1965070"/>
    <lineage>
        <taxon>Eukaryota</taxon>
        <taxon>Metazoa</taxon>
        <taxon>Ecdysozoa</taxon>
        <taxon>Arthropoda</taxon>
        <taxon>Chelicerata</taxon>
        <taxon>Arachnida</taxon>
        <taxon>Acari</taxon>
        <taxon>Acariformes</taxon>
        <taxon>Trombidiformes</taxon>
        <taxon>Prostigmata</taxon>
        <taxon>Anystina</taxon>
        <taxon>Parasitengona</taxon>
        <taxon>Trombidioidea</taxon>
        <taxon>Trombidiidae</taxon>
        <taxon>Dinothrombium</taxon>
    </lineage>
</organism>
<dbReference type="AlphaFoldDB" id="A0A3S3RHU4"/>
<feature type="non-terminal residue" evidence="3">
    <location>
        <position position="1"/>
    </location>
</feature>
<dbReference type="Proteomes" id="UP000285301">
    <property type="component" value="Unassembled WGS sequence"/>
</dbReference>
<dbReference type="STRING" id="1965070.A0A3S3RHU4"/>
<dbReference type="PROSITE" id="PS00061">
    <property type="entry name" value="ADH_SHORT"/>
    <property type="match status" value="1"/>
</dbReference>
<dbReference type="Gene3D" id="3.40.50.720">
    <property type="entry name" value="NAD(P)-binding Rossmann-like Domain"/>
    <property type="match status" value="1"/>
</dbReference>
<keyword evidence="4" id="KW-1185">Reference proteome</keyword>
<keyword evidence="1" id="KW-0560">Oxidoreductase</keyword>
<dbReference type="PANTHER" id="PTHR43313">
    <property type="entry name" value="SHORT-CHAIN DEHYDROGENASE/REDUCTASE FAMILY 9C"/>
    <property type="match status" value="1"/>
</dbReference>
<evidence type="ECO:0000313" key="4">
    <source>
        <dbReference type="Proteomes" id="UP000285301"/>
    </source>
</evidence>
<proteinExistence type="inferred from homology"/>
<protein>
    <submittedName>
        <fullName evidence="3">D-beta-hydroxybutyrate dehydrogenase-like protein</fullName>
    </submittedName>
</protein>
<dbReference type="InterPro" id="IPR002347">
    <property type="entry name" value="SDR_fam"/>
</dbReference>
<dbReference type="GO" id="GO:0008202">
    <property type="term" value="P:steroid metabolic process"/>
    <property type="evidence" value="ECO:0007669"/>
    <property type="project" value="TreeGrafter"/>
</dbReference>
<dbReference type="InterPro" id="IPR020904">
    <property type="entry name" value="Sc_DH/Rdtase_CS"/>
</dbReference>